<evidence type="ECO:0000313" key="2">
    <source>
        <dbReference type="Proteomes" id="UP000001064"/>
    </source>
</evidence>
<dbReference type="KEGG" id="dpp:DICPUDRAFT_18577"/>
<organism evidence="1 2">
    <name type="scientific">Dictyostelium purpureum</name>
    <name type="common">Slime mold</name>
    <dbReference type="NCBI Taxonomy" id="5786"/>
    <lineage>
        <taxon>Eukaryota</taxon>
        <taxon>Amoebozoa</taxon>
        <taxon>Evosea</taxon>
        <taxon>Eumycetozoa</taxon>
        <taxon>Dictyostelia</taxon>
        <taxon>Dictyosteliales</taxon>
        <taxon>Dictyosteliaceae</taxon>
        <taxon>Dictyostelium</taxon>
    </lineage>
</organism>
<feature type="non-terminal residue" evidence="1">
    <location>
        <position position="1"/>
    </location>
</feature>
<gene>
    <name evidence="1" type="ORF">DICPUDRAFT_18577</name>
</gene>
<proteinExistence type="predicted"/>
<evidence type="ECO:0000313" key="1">
    <source>
        <dbReference type="EMBL" id="EGC35426.1"/>
    </source>
</evidence>
<keyword evidence="2" id="KW-1185">Reference proteome</keyword>
<dbReference type="GeneID" id="10501475"/>
<dbReference type="RefSeq" id="XP_003288039.1">
    <property type="nucleotide sequence ID" value="XM_003287991.1"/>
</dbReference>
<dbReference type="VEuPathDB" id="AmoebaDB:DICPUDRAFT_18577"/>
<protein>
    <submittedName>
        <fullName evidence="1">Uncharacterized protein</fullName>
    </submittedName>
</protein>
<dbReference type="AlphaFoldDB" id="F0ZKV6"/>
<sequence>SGKQSNVDGNSSFETASLSSVFVPTFILEYVDDGKNEGFQLGQDEIVGFVNIGALDFDTEKTEETLKDKDGEEYTVYHVVSTSTTGLIQFNFTVSDHPASINSETVISAEQTKIDFGIDGYYNETTNPASKDCDVNSIINRKCVSSGPSDKNSTLALVSFYAINKFGMKASLEQEKIEADNKEQGFHAGFNWVKHARYSHKGKGKGHCKVHADSKDDDNGLYGSTNLSGMISGKSTYKLLSFSFSNVTRPDQVAWDPVLGGAASEINNGTSSSN</sequence>
<reference evidence="2" key="1">
    <citation type="journal article" date="2011" name="Genome Biol.">
        <title>Comparative genomics of the social amoebae Dictyostelium discoideum and Dictyostelium purpureum.</title>
        <authorList>
            <consortium name="US DOE Joint Genome Institute (JGI-PGF)"/>
            <person name="Sucgang R."/>
            <person name="Kuo A."/>
            <person name="Tian X."/>
            <person name="Salerno W."/>
            <person name="Parikh A."/>
            <person name="Feasley C.L."/>
            <person name="Dalin E."/>
            <person name="Tu H."/>
            <person name="Huang E."/>
            <person name="Barry K."/>
            <person name="Lindquist E."/>
            <person name="Shapiro H."/>
            <person name="Bruce D."/>
            <person name="Schmutz J."/>
            <person name="Salamov A."/>
            <person name="Fey P."/>
            <person name="Gaudet P."/>
            <person name="Anjard C."/>
            <person name="Babu M.M."/>
            <person name="Basu S."/>
            <person name="Bushmanova Y."/>
            <person name="van der Wel H."/>
            <person name="Katoh-Kurasawa M."/>
            <person name="Dinh C."/>
            <person name="Coutinho P.M."/>
            <person name="Saito T."/>
            <person name="Elias M."/>
            <person name="Schaap P."/>
            <person name="Kay R.R."/>
            <person name="Henrissat B."/>
            <person name="Eichinger L."/>
            <person name="Rivero F."/>
            <person name="Putnam N.H."/>
            <person name="West C.M."/>
            <person name="Loomis W.F."/>
            <person name="Chisholm R.L."/>
            <person name="Shaulsky G."/>
            <person name="Strassmann J.E."/>
            <person name="Queller D.C."/>
            <person name="Kuspa A."/>
            <person name="Grigoriev I.V."/>
        </authorList>
    </citation>
    <scope>NUCLEOTIDE SEQUENCE [LARGE SCALE GENOMIC DNA]</scope>
    <source>
        <strain evidence="2">QSDP1</strain>
    </source>
</reference>
<feature type="non-terminal residue" evidence="1">
    <location>
        <position position="274"/>
    </location>
</feature>
<dbReference type="PANTHER" id="PTHR38085">
    <property type="match status" value="1"/>
</dbReference>
<dbReference type="OrthoDB" id="19998at2759"/>
<dbReference type="PANTHER" id="PTHR38085:SF1">
    <property type="match status" value="1"/>
</dbReference>
<dbReference type="EMBL" id="GL871060">
    <property type="protein sequence ID" value="EGC35426.1"/>
    <property type="molecule type" value="Genomic_DNA"/>
</dbReference>
<dbReference type="Proteomes" id="UP000001064">
    <property type="component" value="Unassembled WGS sequence"/>
</dbReference>
<name>F0ZKV6_DICPU</name>
<dbReference type="InParanoid" id="F0ZKV6"/>
<accession>F0ZKV6</accession>